<dbReference type="EMBL" id="QDDL01000011">
    <property type="protein sequence ID" value="PVZ64988.1"/>
    <property type="molecule type" value="Genomic_DNA"/>
</dbReference>
<proteinExistence type="predicted"/>
<dbReference type="AlphaFoldDB" id="A0A2V1GSG5"/>
<evidence type="ECO:0000256" key="1">
    <source>
        <dbReference type="SAM" id="MobiDB-lite"/>
    </source>
</evidence>
<dbReference type="RefSeq" id="WP_116688743.1">
    <property type="nucleotide sequence ID" value="NZ_CAWNYD010000011.1"/>
</dbReference>
<evidence type="ECO:0000313" key="2">
    <source>
        <dbReference type="EMBL" id="PVZ64988.1"/>
    </source>
</evidence>
<protein>
    <submittedName>
        <fullName evidence="2">Uncharacterized protein</fullName>
    </submittedName>
</protein>
<accession>A0A2V1GSG5</accession>
<dbReference type="Proteomes" id="UP000244906">
    <property type="component" value="Unassembled WGS sequence"/>
</dbReference>
<evidence type="ECO:0000313" key="3">
    <source>
        <dbReference type="Proteomes" id="UP000244906"/>
    </source>
</evidence>
<dbReference type="InterPro" id="IPR054635">
    <property type="entry name" value="PA1571-like"/>
</dbReference>
<name>A0A2V1GSG5_9GAMM</name>
<reference evidence="2 3" key="1">
    <citation type="submission" date="2018-04" db="EMBL/GenBank/DDBJ databases">
        <title>Thalassorhabdus spongiae gen. nov., sp. nov., isolated from a marine sponge in South-West Iceland.</title>
        <authorList>
            <person name="Knobloch S."/>
            <person name="Daussin A."/>
            <person name="Johannsson R."/>
            <person name="Marteinsson V.T."/>
        </authorList>
    </citation>
    <scope>NUCLEOTIDE SEQUENCE [LARGE SCALE GENOMIC DNA]</scope>
    <source>
        <strain evidence="2 3">Hp12</strain>
    </source>
</reference>
<gene>
    <name evidence="2" type="ORF">DC094_19200</name>
</gene>
<organism evidence="2 3">
    <name type="scientific">Pelagibaculum spongiae</name>
    <dbReference type="NCBI Taxonomy" id="2080658"/>
    <lineage>
        <taxon>Bacteria</taxon>
        <taxon>Pseudomonadati</taxon>
        <taxon>Pseudomonadota</taxon>
        <taxon>Gammaproteobacteria</taxon>
        <taxon>Oceanospirillales</taxon>
        <taxon>Pelagibaculum</taxon>
    </lineage>
</organism>
<dbReference type="NCBIfam" id="NF045613">
    <property type="entry name" value="PA1571_fam"/>
    <property type="match status" value="1"/>
</dbReference>
<sequence>MKKGKTASATPEELDAVETEVFGAAIVDEDGNEVPITDKMIKKACNELDKQWTYPEKSEQEEKQQKASDQHSSDAEK</sequence>
<dbReference type="OrthoDB" id="7019010at2"/>
<feature type="region of interest" description="Disordered" evidence="1">
    <location>
        <begin position="52"/>
        <end position="77"/>
    </location>
</feature>
<comment type="caution">
    <text evidence="2">The sequence shown here is derived from an EMBL/GenBank/DDBJ whole genome shotgun (WGS) entry which is preliminary data.</text>
</comment>
<keyword evidence="3" id="KW-1185">Reference proteome</keyword>